<organism evidence="3 4">
    <name type="scientific">Clostridium symbiosum</name>
    <name type="common">Bacteroides symbiosus</name>
    <dbReference type="NCBI Taxonomy" id="1512"/>
    <lineage>
        <taxon>Bacteria</taxon>
        <taxon>Bacillati</taxon>
        <taxon>Bacillota</taxon>
        <taxon>Clostridia</taxon>
        <taxon>Lachnospirales</taxon>
        <taxon>Lachnospiraceae</taxon>
        <taxon>Otoolea</taxon>
    </lineage>
</organism>
<comment type="caution">
    <text evidence="3">The sequence shown here is derived from an EMBL/GenBank/DDBJ whole genome shotgun (WGS) entry which is preliminary data.</text>
</comment>
<dbReference type="SUPFAM" id="SSF47413">
    <property type="entry name" value="lambda repressor-like DNA-binding domains"/>
    <property type="match status" value="1"/>
</dbReference>
<dbReference type="AlphaFoldDB" id="A0AAW5FBA5"/>
<dbReference type="CDD" id="cd00093">
    <property type="entry name" value="HTH_XRE"/>
    <property type="match status" value="1"/>
</dbReference>
<dbReference type="RefSeq" id="WP_024739728.1">
    <property type="nucleotide sequence ID" value="NZ_JAINVB010000001.1"/>
</dbReference>
<dbReference type="EMBL" id="JAINVB010000002">
    <property type="protein sequence ID" value="MCK0089139.1"/>
    <property type="molecule type" value="Genomic_DNA"/>
</dbReference>
<dbReference type="EMBL" id="JAINVB010000001">
    <property type="protein sequence ID" value="MCK0085253.1"/>
    <property type="molecule type" value="Genomic_DNA"/>
</dbReference>
<dbReference type="InterPro" id="IPR010982">
    <property type="entry name" value="Lambda_DNA-bd_dom_sf"/>
</dbReference>
<dbReference type="Proteomes" id="UP001203136">
    <property type="component" value="Unassembled WGS sequence"/>
</dbReference>
<sequence>MEQKIKSDTEINIGKNIHDLRKAKQIRQKDMVREMQLRGLPITREAYVKIEGGRQHIYASQLEAIKDVLGVSYDELLARKKMG</sequence>
<name>A0AAW5FBA5_CLOSY</name>
<accession>A0AAW5FBA5</accession>
<evidence type="ECO:0000313" key="3">
    <source>
        <dbReference type="EMBL" id="MCK0089139.1"/>
    </source>
</evidence>
<dbReference type="PROSITE" id="PS50943">
    <property type="entry name" value="HTH_CROC1"/>
    <property type="match status" value="1"/>
</dbReference>
<dbReference type="InterPro" id="IPR001387">
    <property type="entry name" value="Cro/C1-type_HTH"/>
</dbReference>
<evidence type="ECO:0000259" key="1">
    <source>
        <dbReference type="PROSITE" id="PS50943"/>
    </source>
</evidence>
<dbReference type="Gene3D" id="1.10.260.40">
    <property type="entry name" value="lambda repressor-like DNA-binding domains"/>
    <property type="match status" value="1"/>
</dbReference>
<reference evidence="3" key="1">
    <citation type="journal article" date="2022" name="Cell Host Microbe">
        <title>Colonization of the live biotherapeutic product VE303 and modulation of the microbiota and metabolites in healthy volunteers.</title>
        <authorList>
            <person name="Dsouza M."/>
            <person name="Menon R."/>
            <person name="Crossette E."/>
            <person name="Bhattarai S.K."/>
            <person name="Schneider J."/>
            <person name="Kim Y.G."/>
            <person name="Reddy S."/>
            <person name="Caballero S."/>
            <person name="Felix C."/>
            <person name="Cornacchione L."/>
            <person name="Hendrickson J."/>
            <person name="Watson A.R."/>
            <person name="Minot S.S."/>
            <person name="Greenfield N."/>
            <person name="Schopf L."/>
            <person name="Szabady R."/>
            <person name="Patarroyo J."/>
            <person name="Smith W."/>
            <person name="Harrison P."/>
            <person name="Kuijper E.J."/>
            <person name="Kelly C.P."/>
            <person name="Olle B."/>
            <person name="Bobilev D."/>
            <person name="Silber J.L."/>
            <person name="Bucci V."/>
            <person name="Roberts B."/>
            <person name="Faith J."/>
            <person name="Norman J.M."/>
        </authorList>
    </citation>
    <scope>NUCLEOTIDE SEQUENCE</scope>
    <source>
        <strain evidence="3">VE303-04</strain>
    </source>
</reference>
<protein>
    <submittedName>
        <fullName evidence="3">Helix-turn-helix domain-containing protein</fullName>
    </submittedName>
</protein>
<feature type="domain" description="HTH cro/C1-type" evidence="1">
    <location>
        <begin position="17"/>
        <end position="76"/>
    </location>
</feature>
<proteinExistence type="predicted"/>
<evidence type="ECO:0000313" key="2">
    <source>
        <dbReference type="EMBL" id="MCK0085253.1"/>
    </source>
</evidence>
<evidence type="ECO:0000313" key="4">
    <source>
        <dbReference type="Proteomes" id="UP001203136"/>
    </source>
</evidence>
<gene>
    <name evidence="2" type="ORF">K5I21_05085</name>
    <name evidence="3" type="ORF">K5I21_25365</name>
</gene>
<dbReference type="GO" id="GO:0003677">
    <property type="term" value="F:DNA binding"/>
    <property type="evidence" value="ECO:0007669"/>
    <property type="project" value="InterPro"/>
</dbReference>